<keyword evidence="2" id="KW-1185">Reference proteome</keyword>
<feature type="non-terminal residue" evidence="1">
    <location>
        <position position="152"/>
    </location>
</feature>
<comment type="caution">
    <text evidence="1">The sequence shown here is derived from an EMBL/GenBank/DDBJ whole genome shotgun (WGS) entry which is preliminary data.</text>
</comment>
<evidence type="ECO:0000313" key="1">
    <source>
        <dbReference type="EMBL" id="GBP00934.1"/>
    </source>
</evidence>
<evidence type="ECO:0000313" key="2">
    <source>
        <dbReference type="Proteomes" id="UP000299102"/>
    </source>
</evidence>
<dbReference type="AlphaFoldDB" id="A0A4C1SFZ7"/>
<name>A0A4C1SFZ7_EUMVA</name>
<dbReference type="EMBL" id="BGZK01006836">
    <property type="protein sequence ID" value="GBP00934.1"/>
    <property type="molecule type" value="Genomic_DNA"/>
</dbReference>
<sequence>MRGGAQRFTSPAVAVTETPPLRIACDWCNAQFRHSSDPSPPLPSLPISRDCAAFVTNFTAAMFGASYCAKCSDTPKIDNYVRSWLPEITTARDRLSGFRTTGAYAGKEKKKIPVRCQSLYTAIQAYIIVSINDNTVRGNLTSGVNIALYVLW</sequence>
<accession>A0A4C1SFZ7</accession>
<organism evidence="1 2">
    <name type="scientific">Eumeta variegata</name>
    <name type="common">Bagworm moth</name>
    <name type="synonym">Eumeta japonica</name>
    <dbReference type="NCBI Taxonomy" id="151549"/>
    <lineage>
        <taxon>Eukaryota</taxon>
        <taxon>Metazoa</taxon>
        <taxon>Ecdysozoa</taxon>
        <taxon>Arthropoda</taxon>
        <taxon>Hexapoda</taxon>
        <taxon>Insecta</taxon>
        <taxon>Pterygota</taxon>
        <taxon>Neoptera</taxon>
        <taxon>Endopterygota</taxon>
        <taxon>Lepidoptera</taxon>
        <taxon>Glossata</taxon>
        <taxon>Ditrysia</taxon>
        <taxon>Tineoidea</taxon>
        <taxon>Psychidae</taxon>
        <taxon>Oiketicinae</taxon>
        <taxon>Eumeta</taxon>
    </lineage>
</organism>
<reference evidence="1 2" key="1">
    <citation type="journal article" date="2019" name="Commun. Biol.">
        <title>The bagworm genome reveals a unique fibroin gene that provides high tensile strength.</title>
        <authorList>
            <person name="Kono N."/>
            <person name="Nakamura H."/>
            <person name="Ohtoshi R."/>
            <person name="Tomita M."/>
            <person name="Numata K."/>
            <person name="Arakawa K."/>
        </authorList>
    </citation>
    <scope>NUCLEOTIDE SEQUENCE [LARGE SCALE GENOMIC DNA]</scope>
</reference>
<gene>
    <name evidence="1" type="ORF">EVAR_73229_1</name>
</gene>
<protein>
    <submittedName>
        <fullName evidence="1">Uncharacterized protein</fullName>
    </submittedName>
</protein>
<proteinExistence type="predicted"/>
<dbReference type="Proteomes" id="UP000299102">
    <property type="component" value="Unassembled WGS sequence"/>
</dbReference>